<dbReference type="GO" id="GO:0016925">
    <property type="term" value="P:protein sumoylation"/>
    <property type="evidence" value="ECO:0007669"/>
    <property type="project" value="TreeGrafter"/>
</dbReference>
<feature type="region of interest" description="Disordered" evidence="1">
    <location>
        <begin position="1117"/>
        <end position="1178"/>
    </location>
</feature>
<evidence type="ECO:0000256" key="1">
    <source>
        <dbReference type="SAM" id="MobiDB-lite"/>
    </source>
</evidence>
<feature type="compositionally biased region" description="Pro residues" evidence="1">
    <location>
        <begin position="1136"/>
        <end position="1150"/>
    </location>
</feature>
<feature type="region of interest" description="Disordered" evidence="1">
    <location>
        <begin position="989"/>
        <end position="1018"/>
    </location>
</feature>
<feature type="compositionally biased region" description="Low complexity" evidence="1">
    <location>
        <begin position="554"/>
        <end position="570"/>
    </location>
</feature>
<reference evidence="2 3" key="3">
    <citation type="journal article" date="2015" name="Genome Announc.">
        <title>Draft Genome Sequence of the Archiascomycetous Yeast Saitoella complicata.</title>
        <authorList>
            <person name="Yamauchi K."/>
            <person name="Kondo S."/>
            <person name="Hamamoto M."/>
            <person name="Takahashi Y."/>
            <person name="Ogura Y."/>
            <person name="Hayashi T."/>
            <person name="Nishida H."/>
        </authorList>
    </citation>
    <scope>NUCLEOTIDE SEQUENCE [LARGE SCALE GENOMIC DNA]</scope>
    <source>
        <strain evidence="2 3">NRRL Y-17804</strain>
    </source>
</reference>
<feature type="compositionally biased region" description="Polar residues" evidence="1">
    <location>
        <begin position="487"/>
        <end position="497"/>
    </location>
</feature>
<name>A0A0E9NIF5_SAICN</name>
<feature type="region of interest" description="Disordered" evidence="1">
    <location>
        <begin position="1057"/>
        <end position="1098"/>
    </location>
</feature>
<dbReference type="InterPro" id="IPR013083">
    <property type="entry name" value="Znf_RING/FYVE/PHD"/>
</dbReference>
<keyword evidence="3" id="KW-1185">Reference proteome</keyword>
<feature type="compositionally biased region" description="Polar residues" evidence="1">
    <location>
        <begin position="506"/>
        <end position="529"/>
    </location>
</feature>
<reference evidence="2 3" key="1">
    <citation type="journal article" date="2011" name="J. Gen. Appl. Microbiol.">
        <title>Draft genome sequencing of the enigmatic yeast Saitoella complicata.</title>
        <authorList>
            <person name="Nishida H."/>
            <person name="Hamamoto M."/>
            <person name="Sugiyama J."/>
        </authorList>
    </citation>
    <scope>NUCLEOTIDE SEQUENCE [LARGE SCALE GENOMIC DNA]</scope>
    <source>
        <strain evidence="2 3">NRRL Y-17804</strain>
    </source>
</reference>
<feature type="region of interest" description="Disordered" evidence="1">
    <location>
        <begin position="773"/>
        <end position="851"/>
    </location>
</feature>
<evidence type="ECO:0000313" key="2">
    <source>
        <dbReference type="EMBL" id="GAO49629.1"/>
    </source>
</evidence>
<feature type="region of interest" description="Disordered" evidence="1">
    <location>
        <begin position="1"/>
        <end position="63"/>
    </location>
</feature>
<gene>
    <name evidence="2" type="ORF">G7K_3778-t1</name>
</gene>
<feature type="compositionally biased region" description="Basic and acidic residues" evidence="1">
    <location>
        <begin position="170"/>
        <end position="192"/>
    </location>
</feature>
<proteinExistence type="predicted"/>
<dbReference type="GO" id="GO:0000785">
    <property type="term" value="C:chromatin"/>
    <property type="evidence" value="ECO:0007669"/>
    <property type="project" value="TreeGrafter"/>
</dbReference>
<feature type="compositionally biased region" description="Basic and acidic residues" evidence="1">
    <location>
        <begin position="374"/>
        <end position="392"/>
    </location>
</feature>
<dbReference type="GO" id="GO:0061665">
    <property type="term" value="F:SUMO ligase activity"/>
    <property type="evidence" value="ECO:0007669"/>
    <property type="project" value="TreeGrafter"/>
</dbReference>
<dbReference type="PANTHER" id="PTHR10782:SF4">
    <property type="entry name" value="TONALLI, ISOFORM E"/>
    <property type="match status" value="1"/>
</dbReference>
<dbReference type="CDD" id="cd16650">
    <property type="entry name" value="SP-RING_PIAS-like"/>
    <property type="match status" value="1"/>
</dbReference>
<dbReference type="Proteomes" id="UP000033140">
    <property type="component" value="Unassembled WGS sequence"/>
</dbReference>
<feature type="region of interest" description="Disordered" evidence="1">
    <location>
        <begin position="143"/>
        <end position="242"/>
    </location>
</feature>
<evidence type="ECO:0000313" key="3">
    <source>
        <dbReference type="Proteomes" id="UP000033140"/>
    </source>
</evidence>
<feature type="region of interest" description="Disordered" evidence="1">
    <location>
        <begin position="473"/>
        <end position="618"/>
    </location>
</feature>
<sequence length="1483" mass="162951">MTTSPPSAGTREGAFKTCQSSSDLPARKTLPSAGPAQRSNLNLPPHPFPHKTRHQARTDSLPLCDSSVRPDRLVFLIGRTYAGPRWLQLRARPGLYIGEAKAGSVSQLKRPRRELRLRGTVRLRMPDHPFRFVGKLMSAPHTAVAMSGKDSGALRESRSESGLERQALQEGHDQENEERSRSCPSSVRRESQSHPFSYRPLQSDQPDQPRQESEQQKNWTSEEPPTPSQRIPGPQTKLQPLLRRDNVWSGQGRNEGSEHVHDLCAIGGTGATASNCPRRSGRQEALRQQLLSPVVIYQQQVPAQTTVHQLTEQRWEYSDQIRAERGLQPLVGVDVYSQGQQPPHYQQQQQEHFVQSQTGQSFQSQSLRHSMPRYIERPEQRLRESFTEEARARTERYQHLPLTQSAQTAASSIQGNQLAPLQPLRLKPEVSQPTVSSLRREEVPARFDNLPDVLPLGRIRTGSQVQHVPVMQAQRPATSLPRGPAHQRSSLPQSPQFSPRRHAPIMQSQQPGNPQLQEQGSAPSLTSFQPIPPQYGSVTRSPQAATYRLQGHRSTQSLSSSDHASASQAARTVRLEQATVPPLQGQVSSRRQPQTDSQTQATSYHQPRPPQEPQQARQYTVPHYLQIADLQQPLMSISAHPYLEKGRQLLSAVRRELEEAGRPVSDVIELENMWYTLPIAYSNAARTYGEMYYEIGRRQILDSMNSFQENLAGERRRPHGLREGAEVDMHQSNGNTKTTQPASVRRVTDIFLRSGTLTPEDPSQDPLLRSAANAVTKRDSRGSPHAGLPDMNRLDLDTPVLSTRGPFVQSPTQMGPPPRRQASQSTPHSPQGFQYASASAAETPDQPAVDPLQQYHSEGARAAGRTRPQWNNLMRRSSLPAGGEVPKAQVDEAFRIKILEEARMEAVTNQENPISESGAPTNRLGTPIVVESSKSVYFMPTMSIRKKDATDNVAATGQVVNPAGNTETDEQRASPPILVPVTPVGVPESVQEYPEPENNHRGAAPPVSSSTSSLAPISLPTSMRPPTMHSASKIVIQAPPANEARYAGQAVQTAATPIDHESPMTLSPTTPAKRPPSASVPDSDTPKRVKVNESGNDQAFARRIQAVQMTVHWRAPVPSLPPAITRGDMDVAGPESPAPLPSGSDSPPPGHPEKAQAPTVAPSTSNTAEAQAVSEPHAPVVESSAQASPPVHINPGKIHVSVVRQKLESLSQPGLISLHLSVGQTDRLLKFPDLTGLEDDIMKPAKYEYRLVCTRLSPQSSTKTYAWPPSGFFVEVNGDPIMLDRAPPVNGQLWLNHYLHQGQNLIQIAITTPPSKEYVVNTELRIFESSLRLYRGVRQNTRNTIPKEEFLPLCRSIAASRDAELSALHDTGSPVRSDTITLSLIDPTTGARINTPVRGRTCTHLNCFDLHTHLEGAHPGLCPICGNSARPGELRWDLGVEEVLGRVRGGVSRAIAVEVELGTGIGRVVSGMRVGDEGRGWIV</sequence>
<feature type="region of interest" description="Disordered" evidence="1">
    <location>
        <begin position="724"/>
        <end position="744"/>
    </location>
</feature>
<dbReference type="EMBL" id="BACD03000024">
    <property type="protein sequence ID" value="GAO49629.1"/>
    <property type="molecule type" value="Genomic_DNA"/>
</dbReference>
<feature type="compositionally biased region" description="Low complexity" evidence="1">
    <location>
        <begin position="337"/>
        <end position="366"/>
    </location>
</feature>
<protein>
    <submittedName>
        <fullName evidence="2">Uncharacterized protein</fullName>
    </submittedName>
</protein>
<dbReference type="Gene3D" id="3.30.40.10">
    <property type="entry name" value="Zinc/RING finger domain, C3HC4 (zinc finger)"/>
    <property type="match status" value="1"/>
</dbReference>
<feature type="compositionally biased region" description="Basic and acidic residues" evidence="1">
    <location>
        <begin position="152"/>
        <end position="163"/>
    </location>
</feature>
<dbReference type="PANTHER" id="PTHR10782">
    <property type="entry name" value="ZINC FINGER MIZ DOMAIN-CONTAINING PROTEIN"/>
    <property type="match status" value="1"/>
</dbReference>
<accession>A0A0E9NIF5</accession>
<dbReference type="STRING" id="698492.A0A0E9NIF5"/>
<reference evidence="2 3" key="2">
    <citation type="journal article" date="2014" name="J. Gen. Appl. Microbiol.">
        <title>The early diverging ascomycetous budding yeast Saitoella complicata has three histone deacetylases belonging to the Clr6, Hos2, and Rpd3 lineages.</title>
        <authorList>
            <person name="Nishida H."/>
            <person name="Matsumoto T."/>
            <person name="Kondo S."/>
            <person name="Hamamoto M."/>
            <person name="Yoshikawa H."/>
        </authorList>
    </citation>
    <scope>NUCLEOTIDE SEQUENCE [LARGE SCALE GENOMIC DNA]</scope>
    <source>
        <strain evidence="2 3">NRRL Y-17804</strain>
    </source>
</reference>
<feature type="compositionally biased region" description="Polar residues" evidence="1">
    <location>
        <begin position="585"/>
        <end position="605"/>
    </location>
</feature>
<feature type="compositionally biased region" description="Low complexity" evidence="1">
    <location>
        <begin position="1003"/>
        <end position="1018"/>
    </location>
</feature>
<organism evidence="2 3">
    <name type="scientific">Saitoella complicata (strain BCRC 22490 / CBS 7301 / JCM 7358 / NBRC 10748 / NRRL Y-17804)</name>
    <dbReference type="NCBI Taxonomy" id="698492"/>
    <lineage>
        <taxon>Eukaryota</taxon>
        <taxon>Fungi</taxon>
        <taxon>Dikarya</taxon>
        <taxon>Ascomycota</taxon>
        <taxon>Taphrinomycotina</taxon>
        <taxon>Taphrinomycotina incertae sedis</taxon>
        <taxon>Saitoella</taxon>
    </lineage>
</organism>
<feature type="compositionally biased region" description="Polar residues" evidence="1">
    <location>
        <begin position="821"/>
        <end position="837"/>
    </location>
</feature>
<comment type="caution">
    <text evidence="2">The sequence shown here is derived from an EMBL/GenBank/DDBJ whole genome shotgun (WGS) entry which is preliminary data.</text>
</comment>
<feature type="region of interest" description="Disordered" evidence="1">
    <location>
        <begin position="337"/>
        <end position="392"/>
    </location>
</feature>
<feature type="compositionally biased region" description="Polar residues" evidence="1">
    <location>
        <begin position="730"/>
        <end position="742"/>
    </location>
</feature>